<dbReference type="EMBL" id="LWMU01000002">
    <property type="protein sequence ID" value="KZX14413.1"/>
    <property type="molecule type" value="Genomic_DNA"/>
</dbReference>
<dbReference type="GO" id="GO:0003677">
    <property type="term" value="F:DNA binding"/>
    <property type="evidence" value="ECO:0007669"/>
    <property type="project" value="InterPro"/>
</dbReference>
<reference evidence="3" key="1">
    <citation type="journal article" date="2016" name="Genome Announc.">
        <title>Draft Genome Sequences of Methanobrevibacter curvatus DSM11111, Methanobrevibacter cuticularis DSM11139, Methanobrevibacter filiformis DSM11501, and Methanobrevibacter oralis DSM7256.</title>
        <authorList>
            <person name="Poehlein A."/>
            <person name="Seedorf H."/>
        </authorList>
    </citation>
    <scope>NUCLEOTIDE SEQUENCE [LARGE SCALE GENOMIC DNA]</scope>
    <source>
        <strain evidence="3">DSM 7256 / JCM 30027 / ZR</strain>
    </source>
</reference>
<accession>A0A166CE70</accession>
<dbReference type="Pfam" id="PF01609">
    <property type="entry name" value="DDE_Tnp_1"/>
    <property type="match status" value="1"/>
</dbReference>
<sequence>MPTDMFERITEQIIRHLRIKPKLIALDGTGFTNDYADKYYVQIRGKERKSFTKCHVVVDVDSRIILYSQATKGPRHDTKFAIAAIRSLKKYYVDYIIADKAYDTNKIRECINEEINASDQIPLKSNFKHGWYRRLSLKTFDEEIYSRRNNVESIFSVIKRKFSGTNKSKHTRLQNKETRLKTAIYNIDRVVKILN</sequence>
<dbReference type="InterPro" id="IPR002559">
    <property type="entry name" value="Transposase_11"/>
</dbReference>
<evidence type="ECO:0000259" key="1">
    <source>
        <dbReference type="Pfam" id="PF01609"/>
    </source>
</evidence>
<proteinExistence type="predicted"/>
<gene>
    <name evidence="2" type="ORF">MBORA_00030</name>
</gene>
<dbReference type="PATRIC" id="fig|66851.6.peg.4"/>
<organism evidence="2 3">
    <name type="scientific">Methanobrevibacter oralis</name>
    <dbReference type="NCBI Taxonomy" id="66851"/>
    <lineage>
        <taxon>Archaea</taxon>
        <taxon>Methanobacteriati</taxon>
        <taxon>Methanobacteriota</taxon>
        <taxon>Methanomada group</taxon>
        <taxon>Methanobacteria</taxon>
        <taxon>Methanobacteriales</taxon>
        <taxon>Methanobacteriaceae</taxon>
        <taxon>Methanobrevibacter</taxon>
    </lineage>
</organism>
<name>A0A166CE70_METOA</name>
<dbReference type="Proteomes" id="UP000077428">
    <property type="component" value="Unassembled WGS sequence"/>
</dbReference>
<protein>
    <submittedName>
        <fullName evidence="2">Transposase DDE domain protein</fullName>
    </submittedName>
</protein>
<evidence type="ECO:0000313" key="2">
    <source>
        <dbReference type="EMBL" id="KZX14413.1"/>
    </source>
</evidence>
<dbReference type="AlphaFoldDB" id="A0A166CE70"/>
<feature type="domain" description="Transposase IS4-like" evidence="1">
    <location>
        <begin position="21"/>
        <end position="180"/>
    </location>
</feature>
<comment type="caution">
    <text evidence="2">The sequence shown here is derived from an EMBL/GenBank/DDBJ whole genome shotgun (WGS) entry which is preliminary data.</text>
</comment>
<dbReference type="GO" id="GO:0006313">
    <property type="term" value="P:DNA transposition"/>
    <property type="evidence" value="ECO:0007669"/>
    <property type="project" value="InterPro"/>
</dbReference>
<keyword evidence="3" id="KW-1185">Reference proteome</keyword>
<evidence type="ECO:0000313" key="3">
    <source>
        <dbReference type="Proteomes" id="UP000077428"/>
    </source>
</evidence>
<dbReference type="GO" id="GO:0004803">
    <property type="term" value="F:transposase activity"/>
    <property type="evidence" value="ECO:0007669"/>
    <property type="project" value="InterPro"/>
</dbReference>